<dbReference type="SUPFAM" id="SSF57184">
    <property type="entry name" value="Growth factor receptor domain"/>
    <property type="match status" value="1"/>
</dbReference>
<dbReference type="GO" id="GO:0005615">
    <property type="term" value="C:extracellular space"/>
    <property type="evidence" value="ECO:0007669"/>
    <property type="project" value="TreeGrafter"/>
</dbReference>
<keyword evidence="1" id="KW-0433">Leucine-rich repeat</keyword>
<feature type="domain" description="DUF7630" evidence="5">
    <location>
        <begin position="544"/>
        <end position="586"/>
    </location>
</feature>
<evidence type="ECO:0000259" key="5">
    <source>
        <dbReference type="Pfam" id="PF24633"/>
    </source>
</evidence>
<feature type="transmembrane region" description="Helical" evidence="4">
    <location>
        <begin position="914"/>
        <end position="933"/>
    </location>
</feature>
<dbReference type="InterPro" id="IPR009030">
    <property type="entry name" value="Growth_fac_rcpt_cys_sf"/>
</dbReference>
<dbReference type="SMART" id="SM00369">
    <property type="entry name" value="LRR_TYP"/>
    <property type="match status" value="10"/>
</dbReference>
<gene>
    <name evidence="6" type="ORF">OS493_012494</name>
</gene>
<dbReference type="Pfam" id="PF13855">
    <property type="entry name" value="LRR_8"/>
    <property type="match status" value="2"/>
</dbReference>
<dbReference type="PANTHER" id="PTHR24373:SF398">
    <property type="entry name" value="LEUCINE-RICH REPEAT-CONTAINING G-PROTEIN COUPLED RECEPTOR 6"/>
    <property type="match status" value="1"/>
</dbReference>
<feature type="transmembrane region" description="Helical" evidence="4">
    <location>
        <begin position="632"/>
        <end position="652"/>
    </location>
</feature>
<organism evidence="6 7">
    <name type="scientific">Desmophyllum pertusum</name>
    <dbReference type="NCBI Taxonomy" id="174260"/>
    <lineage>
        <taxon>Eukaryota</taxon>
        <taxon>Metazoa</taxon>
        <taxon>Cnidaria</taxon>
        <taxon>Anthozoa</taxon>
        <taxon>Hexacorallia</taxon>
        <taxon>Scleractinia</taxon>
        <taxon>Caryophylliina</taxon>
        <taxon>Caryophylliidae</taxon>
        <taxon>Desmophyllum</taxon>
    </lineage>
</organism>
<keyword evidence="4" id="KW-0812">Transmembrane</keyword>
<dbReference type="Proteomes" id="UP001163046">
    <property type="component" value="Unassembled WGS sequence"/>
</dbReference>
<feature type="transmembrane region" description="Helical" evidence="4">
    <location>
        <begin position="693"/>
        <end position="713"/>
    </location>
</feature>
<feature type="transmembrane region" description="Helical" evidence="4">
    <location>
        <begin position="796"/>
        <end position="817"/>
    </location>
</feature>
<keyword evidence="4" id="KW-1133">Transmembrane helix</keyword>
<name>A0A9W9ZQN3_9CNID</name>
<accession>A0A9W9ZQN3</accession>
<evidence type="ECO:0000256" key="1">
    <source>
        <dbReference type="ARBA" id="ARBA00022614"/>
    </source>
</evidence>
<feature type="transmembrane region" description="Helical" evidence="4">
    <location>
        <begin position="591"/>
        <end position="611"/>
    </location>
</feature>
<dbReference type="InterPro" id="IPR032675">
    <property type="entry name" value="LRR_dom_sf"/>
</dbReference>
<keyword evidence="4" id="KW-0472">Membrane</keyword>
<evidence type="ECO:0000256" key="4">
    <source>
        <dbReference type="SAM" id="Phobius"/>
    </source>
</evidence>
<dbReference type="InterPro" id="IPR001611">
    <property type="entry name" value="Leu-rich_rpt"/>
</dbReference>
<sequence length="1069" mass="121607">MMRMDLDNNSIKTLEPGTFKSFRKSRIFNYLSITGNKIEILKNKTFDGLTYLYKLYLENNNIHVIEASAFYKMTRIFVMNLNGNRLRNITNGTFYFRRTLQYLTLSDNNISSLPEGVFAKLKYLKTLNLTNNPLQHIHVGLLRGLYRLTELQMEHCGIKEIEPKSFASSRPLDTLNLARNSLRRINNTFFSDLRYLSYLFLDNNEIEVMENKSFKSNSFMRRLFLHGNKLTKIYAGVFDSMWRLMFLTLSNNKISDIEPGAFRRQRTMQTLFLQYNRLERIKKEDFQYLFDLERLYLFDNRISSIEDGSFPHRQLEQLLLYKNTALSSINIFADGVRTPNVTVYMYPENLPSVQVETRTHADILHKNGFRCDCSVRCVCKMCPRGMYSKGDGVSVGCLTCPAGGFFQDSVAAVGVTAEGHGCQHCPNGTFVHPINAPGKASWECKACPEGTNTTMLAGYRACWCLKNYFRMDRFGPCTACPSQGVECFNDTLLLSRGFYWSWLGNGRNSDNKNVYKLLNVNLAIESDSYNNKTMKYVGKVPKVYKCPRQDSCLGGIDSECAEGYAGPLCANCQSGFYKRVIACHKCPSKKLIYIQLGVLAFIILVIILVIVKSEKSSTPGRRTVADIFLAHVKIIIGFYQVLAGLLQAFSYIEWPSEISILESYIRFVQLNFLQIVSPSCVEESFQVNAYSHFAFTLAGNVLSIAVPLFCYLARAMWMKIRGQQSDDLLDVKKSCLKITMFLLFVAYPSTCVNIFKILPLSCNELCPFEGASDCPSFLRADYSIRCDTDTHRKYSWAAYASLSYVVGFPIFLAYIVWKSHLQSQRSNKLSITDLDESYHMKAMAFAILFLHENYSPGCWYWESIEMARKVILSAGVIFVGSESRTQVGIAAMVSAGFAMLHGRFRPITDRFEDYLQMMSLLVTSFNLAIGVLLKMPSDKVTGSVDQTLDKVGLGILLLVTNALVISVVLARYLFAFLRLAMKFRNNPRFSWSCLFQLMATEEEEQADDNDVNFKRASIKPVATGYDVDMPTTTAAVVNECFDLDFENKIDDQLPPSARRMENFTVNTLT</sequence>
<evidence type="ECO:0000256" key="3">
    <source>
        <dbReference type="ARBA" id="ARBA00022737"/>
    </source>
</evidence>
<evidence type="ECO:0000256" key="2">
    <source>
        <dbReference type="ARBA" id="ARBA00022729"/>
    </source>
</evidence>
<comment type="caution">
    <text evidence="6">The sequence shown here is derived from an EMBL/GenBank/DDBJ whole genome shotgun (WGS) entry which is preliminary data.</text>
</comment>
<dbReference type="EMBL" id="MU825878">
    <property type="protein sequence ID" value="KAJ7386148.1"/>
    <property type="molecule type" value="Genomic_DNA"/>
</dbReference>
<feature type="transmembrane region" description="Helical" evidence="4">
    <location>
        <begin position="734"/>
        <end position="755"/>
    </location>
</feature>
<dbReference type="SMART" id="SM01411">
    <property type="entry name" value="Ephrin_rec_like"/>
    <property type="match status" value="1"/>
</dbReference>
<evidence type="ECO:0000313" key="6">
    <source>
        <dbReference type="EMBL" id="KAJ7386148.1"/>
    </source>
</evidence>
<reference evidence="6" key="1">
    <citation type="submission" date="2023-01" db="EMBL/GenBank/DDBJ databases">
        <title>Genome assembly of the deep-sea coral Lophelia pertusa.</title>
        <authorList>
            <person name="Herrera S."/>
            <person name="Cordes E."/>
        </authorList>
    </citation>
    <scope>NUCLEOTIDE SEQUENCE</scope>
    <source>
        <strain evidence="6">USNM1676648</strain>
        <tissue evidence="6">Polyp</tissue>
    </source>
</reference>
<proteinExistence type="predicted"/>
<dbReference type="PROSITE" id="PS51450">
    <property type="entry name" value="LRR"/>
    <property type="match status" value="3"/>
</dbReference>
<dbReference type="GO" id="GO:0031012">
    <property type="term" value="C:extracellular matrix"/>
    <property type="evidence" value="ECO:0007669"/>
    <property type="project" value="TreeGrafter"/>
</dbReference>
<protein>
    <recommendedName>
        <fullName evidence="5">DUF7630 domain-containing protein</fullName>
    </recommendedName>
</protein>
<keyword evidence="7" id="KW-1185">Reference proteome</keyword>
<dbReference type="Gene3D" id="2.10.50.10">
    <property type="entry name" value="Tumor Necrosis Factor Receptor, subunit A, domain 2"/>
    <property type="match status" value="1"/>
</dbReference>
<dbReference type="Gene3D" id="3.80.10.10">
    <property type="entry name" value="Ribonuclease Inhibitor"/>
    <property type="match status" value="3"/>
</dbReference>
<dbReference type="Pfam" id="PF24633">
    <property type="entry name" value="DUF7630"/>
    <property type="match status" value="1"/>
</dbReference>
<feature type="transmembrane region" description="Helical" evidence="4">
    <location>
        <begin position="953"/>
        <end position="974"/>
    </location>
</feature>
<keyword evidence="3" id="KW-0677">Repeat</keyword>
<dbReference type="PANTHER" id="PTHR24373">
    <property type="entry name" value="SLIT RELATED LEUCINE-RICH REPEAT NEURONAL PROTEIN"/>
    <property type="match status" value="1"/>
</dbReference>
<dbReference type="AlphaFoldDB" id="A0A9W9ZQN3"/>
<dbReference type="SUPFAM" id="SSF52058">
    <property type="entry name" value="L domain-like"/>
    <property type="match status" value="1"/>
</dbReference>
<dbReference type="InterPro" id="IPR056047">
    <property type="entry name" value="CRMPA-like_DUF7630"/>
</dbReference>
<keyword evidence="2" id="KW-0732">Signal</keyword>
<dbReference type="InterPro" id="IPR050328">
    <property type="entry name" value="Dev_Immune_Receptor"/>
</dbReference>
<dbReference type="InterPro" id="IPR003591">
    <property type="entry name" value="Leu-rich_rpt_typical-subtyp"/>
</dbReference>
<dbReference type="OrthoDB" id="27267at2759"/>
<evidence type="ECO:0000313" key="7">
    <source>
        <dbReference type="Proteomes" id="UP001163046"/>
    </source>
</evidence>